<evidence type="ECO:0000313" key="1">
    <source>
        <dbReference type="EMBL" id="RXI77088.1"/>
    </source>
</evidence>
<accession>A0A4Q0VGZ9</accession>
<organism evidence="1 2">
    <name type="scientific">Levilactobacillus suantsaii</name>
    <dbReference type="NCBI Taxonomy" id="2292255"/>
    <lineage>
        <taxon>Bacteria</taxon>
        <taxon>Bacillati</taxon>
        <taxon>Bacillota</taxon>
        <taxon>Bacilli</taxon>
        <taxon>Lactobacillales</taxon>
        <taxon>Lactobacillaceae</taxon>
        <taxon>Levilactobacillus</taxon>
    </lineage>
</organism>
<sequence>MAKHPAIATQNAALRDQLTASNRDYWDRLVALLAKQPKRTSDRQLHDLLTGLLIAQQRDEPASQFFGGEPEDAVETLLTTLWPRPWWLTADLGFPFLLLTIGIVLPTAFLPAVPLQAPLLAVQYGLLIVALAIGIWLTPKFAFKGQIVSWGIIVLVLLVALNLAARWVPTAGLIFLTRKGGTVFLLAFAVIVTALIVWAKKRRTETWLPALTADLWITILLAVMARVAPTSALMVTTTGSILIAIGTVIGDLSILIIGWHIWQTRQAD</sequence>
<dbReference type="AlphaFoldDB" id="A0A4Q0VGZ9"/>
<gene>
    <name evidence="1" type="ORF">DXH47_09545</name>
</gene>
<proteinExistence type="predicted"/>
<evidence type="ECO:0000313" key="2">
    <source>
        <dbReference type="Proteomes" id="UP000290602"/>
    </source>
</evidence>
<keyword evidence="2" id="KW-1185">Reference proteome</keyword>
<reference evidence="1 2" key="1">
    <citation type="submission" date="2018-08" db="EMBL/GenBank/DDBJ databases">
        <title>Lactobacillus suantsai sp. nov., isolated from traditional fermented suan-tsai in Taiwan.</title>
        <authorList>
            <person name="Huang C.-H."/>
        </authorList>
    </citation>
    <scope>NUCLEOTIDE SEQUENCE [LARGE SCALE GENOMIC DNA]</scope>
    <source>
        <strain evidence="1 2">BCRC 12945</strain>
    </source>
</reference>
<dbReference type="OrthoDB" id="1655249at2"/>
<protein>
    <recommendedName>
        <fullName evidence="3">DUF1129 family protein</fullName>
    </recommendedName>
</protein>
<dbReference type="RefSeq" id="WP_129033095.1">
    <property type="nucleotide sequence ID" value="NZ_CP059603.1"/>
</dbReference>
<dbReference type="Proteomes" id="UP000290602">
    <property type="component" value="Unassembled WGS sequence"/>
</dbReference>
<evidence type="ECO:0008006" key="3">
    <source>
        <dbReference type="Google" id="ProtNLM"/>
    </source>
</evidence>
<dbReference type="EMBL" id="QXIL01000023">
    <property type="protein sequence ID" value="RXI77088.1"/>
    <property type="molecule type" value="Genomic_DNA"/>
</dbReference>
<name>A0A4Q0VGZ9_9LACO</name>
<comment type="caution">
    <text evidence="1">The sequence shown here is derived from an EMBL/GenBank/DDBJ whole genome shotgun (WGS) entry which is preliminary data.</text>
</comment>